<dbReference type="OrthoDB" id="56536at2157"/>
<accession>A0A2G1WEN9</accession>
<comment type="caution">
    <text evidence="2">The sequence shown here is derived from an EMBL/GenBank/DDBJ whole genome shotgun (WGS) entry which is preliminary data.</text>
</comment>
<dbReference type="GO" id="GO:0016757">
    <property type="term" value="F:glycosyltransferase activity"/>
    <property type="evidence" value="ECO:0007669"/>
    <property type="project" value="UniProtKB-KW"/>
</dbReference>
<evidence type="ECO:0000313" key="3">
    <source>
        <dbReference type="Proteomes" id="UP000222824"/>
    </source>
</evidence>
<dbReference type="AlphaFoldDB" id="A0A2G1WEN9"/>
<dbReference type="Gene3D" id="3.30.1310.20">
    <property type="entry name" value="PRTase-like"/>
    <property type="match status" value="1"/>
</dbReference>
<evidence type="ECO:0000259" key="1">
    <source>
        <dbReference type="Pfam" id="PF00156"/>
    </source>
</evidence>
<keyword evidence="2" id="KW-0328">Glycosyltransferase</keyword>
<name>A0A2G1WEN9_9EURY</name>
<reference evidence="2 3" key="1">
    <citation type="journal article" date="2014" name="Front. Microbiol.">
        <title>Population and genomic analysis of the genus Halorubrum.</title>
        <authorList>
            <person name="Fullmer M.S."/>
            <person name="Soucy S.M."/>
            <person name="Swithers K.S."/>
            <person name="Makkay A.M."/>
            <person name="Wheeler R."/>
            <person name="Ventosa A."/>
            <person name="Gogarten J.P."/>
            <person name="Papke R.T."/>
        </authorList>
    </citation>
    <scope>NUCLEOTIDE SEQUENCE [LARGE SCALE GENOMIC DNA]</scope>
    <source>
        <strain evidence="2 3">C49</strain>
    </source>
</reference>
<dbReference type="InterPro" id="IPR029057">
    <property type="entry name" value="PRTase-like"/>
</dbReference>
<gene>
    <name evidence="2" type="ORF">DJ69_16975</name>
</gene>
<organism evidence="2 3">
    <name type="scientific">Halorubrum persicum</name>
    <dbReference type="NCBI Taxonomy" id="1383844"/>
    <lineage>
        <taxon>Archaea</taxon>
        <taxon>Methanobacteriati</taxon>
        <taxon>Methanobacteriota</taxon>
        <taxon>Stenosarchaea group</taxon>
        <taxon>Halobacteria</taxon>
        <taxon>Halobacteriales</taxon>
        <taxon>Haloferacaceae</taxon>
        <taxon>Halorubrum</taxon>
    </lineage>
</organism>
<dbReference type="Proteomes" id="UP000222824">
    <property type="component" value="Unassembled WGS sequence"/>
</dbReference>
<keyword evidence="2" id="KW-0808">Transferase</keyword>
<evidence type="ECO:0000313" key="2">
    <source>
        <dbReference type="EMBL" id="PHQ37451.1"/>
    </source>
</evidence>
<feature type="domain" description="Phosphoribosyltransferase" evidence="1">
    <location>
        <begin position="9"/>
        <end position="159"/>
    </location>
</feature>
<dbReference type="EMBL" id="NHOA01000156">
    <property type="protein sequence ID" value="PHQ37451.1"/>
    <property type="molecule type" value="Genomic_DNA"/>
</dbReference>
<dbReference type="InterPro" id="IPR000836">
    <property type="entry name" value="PRTase_dom"/>
</dbReference>
<sequence length="201" mass="21715">MFEDKTSAGKRLAERFVDHDLRPDTVFAVPTGGVAVAEPIADRFNADLGLLVAEPVRPPSEDIPLGAVTDTGSTWIDGRLVEAFDVDKEKLEVEKQRAFREARNKHETFDEIGSDPTPEGVVAIVDDGIVTGTTMKACTTAMAEVADTYTIAAAPVGAPDSVAELHAIADDVLVEEDPPSFKLLEQFYESFDPAVVPQWSE</sequence>
<dbReference type="CDD" id="cd06223">
    <property type="entry name" value="PRTases_typeI"/>
    <property type="match status" value="1"/>
</dbReference>
<dbReference type="SUPFAM" id="SSF53271">
    <property type="entry name" value="PRTase-like"/>
    <property type="match status" value="1"/>
</dbReference>
<dbReference type="Pfam" id="PF00156">
    <property type="entry name" value="Pribosyltran"/>
    <property type="match status" value="1"/>
</dbReference>
<protein>
    <submittedName>
        <fullName evidence="2">Phosphoribosyltransferase</fullName>
    </submittedName>
</protein>
<proteinExistence type="predicted"/>
<dbReference type="Gene3D" id="3.40.50.2020">
    <property type="match status" value="1"/>
</dbReference>
<keyword evidence="3" id="KW-1185">Reference proteome</keyword>